<organism evidence="1 2">
    <name type="scientific">Daedalea quercina L-15889</name>
    <dbReference type="NCBI Taxonomy" id="1314783"/>
    <lineage>
        <taxon>Eukaryota</taxon>
        <taxon>Fungi</taxon>
        <taxon>Dikarya</taxon>
        <taxon>Basidiomycota</taxon>
        <taxon>Agaricomycotina</taxon>
        <taxon>Agaricomycetes</taxon>
        <taxon>Polyporales</taxon>
        <taxon>Fomitopsis</taxon>
    </lineage>
</organism>
<sequence length="162" mass="17357">MIARTGHRVQLLYNYISTRAKSRIEHEPMRIGVLPAIASVANSDTAYASLQLAYALESAATARRGAVSGGWIVTQGTCERAEHTFEDVDPASSGPLCALATRHQDARHVEHRNACTRAAAAGSSSVTLSTERPRIDPSLNLVDTTVVHAEVLLSRSSILLPV</sequence>
<dbReference type="EMBL" id="KV429090">
    <property type="protein sequence ID" value="KZT66399.1"/>
    <property type="molecule type" value="Genomic_DNA"/>
</dbReference>
<accession>A0A165N1S2</accession>
<proteinExistence type="predicted"/>
<keyword evidence="2" id="KW-1185">Reference proteome</keyword>
<name>A0A165N1S2_9APHY</name>
<evidence type="ECO:0000313" key="1">
    <source>
        <dbReference type="EMBL" id="KZT66399.1"/>
    </source>
</evidence>
<evidence type="ECO:0000313" key="2">
    <source>
        <dbReference type="Proteomes" id="UP000076727"/>
    </source>
</evidence>
<dbReference type="AlphaFoldDB" id="A0A165N1S2"/>
<dbReference type="Proteomes" id="UP000076727">
    <property type="component" value="Unassembled WGS sequence"/>
</dbReference>
<reference evidence="1 2" key="1">
    <citation type="journal article" date="2016" name="Mol. Biol. Evol.">
        <title>Comparative Genomics of Early-Diverging Mushroom-Forming Fungi Provides Insights into the Origins of Lignocellulose Decay Capabilities.</title>
        <authorList>
            <person name="Nagy L.G."/>
            <person name="Riley R."/>
            <person name="Tritt A."/>
            <person name="Adam C."/>
            <person name="Daum C."/>
            <person name="Floudas D."/>
            <person name="Sun H."/>
            <person name="Yadav J.S."/>
            <person name="Pangilinan J."/>
            <person name="Larsson K.H."/>
            <person name="Matsuura K."/>
            <person name="Barry K."/>
            <person name="Labutti K."/>
            <person name="Kuo R."/>
            <person name="Ohm R.A."/>
            <person name="Bhattacharya S.S."/>
            <person name="Shirouzu T."/>
            <person name="Yoshinaga Y."/>
            <person name="Martin F.M."/>
            <person name="Grigoriev I.V."/>
            <person name="Hibbett D.S."/>
        </authorList>
    </citation>
    <scope>NUCLEOTIDE SEQUENCE [LARGE SCALE GENOMIC DNA]</scope>
    <source>
        <strain evidence="1 2">L-15889</strain>
    </source>
</reference>
<protein>
    <submittedName>
        <fullName evidence="1">Uncharacterized protein</fullName>
    </submittedName>
</protein>
<gene>
    <name evidence="1" type="ORF">DAEQUDRAFT_458149</name>
</gene>